<evidence type="ECO:0000256" key="2">
    <source>
        <dbReference type="ARBA" id="ARBA00034247"/>
    </source>
</evidence>
<evidence type="ECO:0000313" key="5">
    <source>
        <dbReference type="EMBL" id="PYF03555.1"/>
    </source>
</evidence>
<dbReference type="CDD" id="cd01949">
    <property type="entry name" value="GGDEF"/>
    <property type="match status" value="1"/>
</dbReference>
<dbReference type="InterPro" id="IPR000160">
    <property type="entry name" value="GGDEF_dom"/>
</dbReference>
<dbReference type="GO" id="GO:0043709">
    <property type="term" value="P:cell adhesion involved in single-species biofilm formation"/>
    <property type="evidence" value="ECO:0007669"/>
    <property type="project" value="TreeGrafter"/>
</dbReference>
<feature type="coiled-coil region" evidence="3">
    <location>
        <begin position="150"/>
        <end position="177"/>
    </location>
</feature>
<dbReference type="GO" id="GO:0005886">
    <property type="term" value="C:plasma membrane"/>
    <property type="evidence" value="ECO:0007669"/>
    <property type="project" value="TreeGrafter"/>
</dbReference>
<proteinExistence type="predicted"/>
<keyword evidence="6" id="KW-1185">Reference proteome</keyword>
<dbReference type="PANTHER" id="PTHR45138:SF9">
    <property type="entry name" value="DIGUANYLATE CYCLASE DGCM-RELATED"/>
    <property type="match status" value="1"/>
</dbReference>
<dbReference type="GO" id="GO:1902201">
    <property type="term" value="P:negative regulation of bacterial-type flagellum-dependent cell motility"/>
    <property type="evidence" value="ECO:0007669"/>
    <property type="project" value="TreeGrafter"/>
</dbReference>
<name>A0A318TNU0_9BRAD</name>
<dbReference type="SUPFAM" id="SSF55073">
    <property type="entry name" value="Nucleotide cyclase"/>
    <property type="match status" value="1"/>
</dbReference>
<keyword evidence="3" id="KW-0175">Coiled coil</keyword>
<dbReference type="SMART" id="SM00267">
    <property type="entry name" value="GGDEF"/>
    <property type="match status" value="1"/>
</dbReference>
<organism evidence="5 6">
    <name type="scientific">Rhodopseudomonas faecalis</name>
    <dbReference type="NCBI Taxonomy" id="99655"/>
    <lineage>
        <taxon>Bacteria</taxon>
        <taxon>Pseudomonadati</taxon>
        <taxon>Pseudomonadota</taxon>
        <taxon>Alphaproteobacteria</taxon>
        <taxon>Hyphomicrobiales</taxon>
        <taxon>Nitrobacteraceae</taxon>
        <taxon>Rhodopseudomonas</taxon>
    </lineage>
</organism>
<dbReference type="Gene3D" id="3.30.70.270">
    <property type="match status" value="1"/>
</dbReference>
<dbReference type="AlphaFoldDB" id="A0A318TNU0"/>
<protein>
    <recommendedName>
        <fullName evidence="1">diguanylate cyclase</fullName>
        <ecNumber evidence="1">2.7.7.65</ecNumber>
    </recommendedName>
</protein>
<dbReference type="GO" id="GO:0052621">
    <property type="term" value="F:diguanylate cyclase activity"/>
    <property type="evidence" value="ECO:0007669"/>
    <property type="project" value="UniProtKB-EC"/>
</dbReference>
<dbReference type="Proteomes" id="UP000248148">
    <property type="component" value="Unassembled WGS sequence"/>
</dbReference>
<accession>A0A318TNU0</accession>
<dbReference type="FunFam" id="3.30.70.270:FF:000001">
    <property type="entry name" value="Diguanylate cyclase domain protein"/>
    <property type="match status" value="1"/>
</dbReference>
<dbReference type="PANTHER" id="PTHR45138">
    <property type="entry name" value="REGULATORY COMPONENTS OF SENSORY TRANSDUCTION SYSTEM"/>
    <property type="match status" value="1"/>
</dbReference>
<comment type="catalytic activity">
    <reaction evidence="2">
        <text>2 GTP = 3',3'-c-di-GMP + 2 diphosphate</text>
        <dbReference type="Rhea" id="RHEA:24898"/>
        <dbReference type="ChEBI" id="CHEBI:33019"/>
        <dbReference type="ChEBI" id="CHEBI:37565"/>
        <dbReference type="ChEBI" id="CHEBI:58805"/>
        <dbReference type="EC" id="2.7.7.65"/>
    </reaction>
</comment>
<evidence type="ECO:0000313" key="6">
    <source>
        <dbReference type="Proteomes" id="UP000248148"/>
    </source>
</evidence>
<dbReference type="RefSeq" id="WP_110780361.1">
    <property type="nucleotide sequence ID" value="NZ_QJTI01000006.1"/>
</dbReference>
<feature type="domain" description="GGDEF" evidence="4">
    <location>
        <begin position="208"/>
        <end position="343"/>
    </location>
</feature>
<sequence>MIAAQEEYERTMAYAEVAFHQLKSFRQSPVPRNYEIWYVYATGHNADLNKIINETLARSGKLTEADLDQIYDAYLSHGRTNDRIDKIGARVVAEIEDVMSLIGDALGLTSSFGSNLDNANQILSLASDREQVLAVVERLVASTRQMQQANRALEHRLSTSKIEITNLQQNLEAIRAESLTDALTGLGNRKHFDRAVDEAIRQALAQSEPLSLLMIDIDHFKNFNDTYGHLTGDQVLRLVGMSLKQTIKGQDIMARYGGEEFAVVLPNTTLRHAVGVAENIRRTVTSKELKKKSTGEILGRVTISIGVSSLRPDEDMDSLIERADGCLYAAKRNGRNRVICETDREYLSEIRINVA</sequence>
<dbReference type="InterPro" id="IPR029787">
    <property type="entry name" value="Nucleotide_cyclase"/>
</dbReference>
<evidence type="ECO:0000256" key="3">
    <source>
        <dbReference type="SAM" id="Coils"/>
    </source>
</evidence>
<gene>
    <name evidence="5" type="ORF">BJ122_10646</name>
</gene>
<dbReference type="NCBIfam" id="TIGR00254">
    <property type="entry name" value="GGDEF"/>
    <property type="match status" value="1"/>
</dbReference>
<dbReference type="InterPro" id="IPR043128">
    <property type="entry name" value="Rev_trsase/Diguanyl_cyclase"/>
</dbReference>
<reference evidence="5 6" key="1">
    <citation type="submission" date="2018-06" db="EMBL/GenBank/DDBJ databases">
        <title>Genomic Encyclopedia of Archaeal and Bacterial Type Strains, Phase II (KMG-II): from individual species to whole genera.</title>
        <authorList>
            <person name="Goeker M."/>
        </authorList>
    </citation>
    <scope>NUCLEOTIDE SEQUENCE [LARGE SCALE GENOMIC DNA]</scope>
    <source>
        <strain evidence="5 6">JCM 11668</strain>
    </source>
</reference>
<dbReference type="InterPro" id="IPR050469">
    <property type="entry name" value="Diguanylate_Cyclase"/>
</dbReference>
<dbReference type="PROSITE" id="PS50887">
    <property type="entry name" value="GGDEF"/>
    <property type="match status" value="1"/>
</dbReference>
<evidence type="ECO:0000259" key="4">
    <source>
        <dbReference type="PROSITE" id="PS50887"/>
    </source>
</evidence>
<evidence type="ECO:0000256" key="1">
    <source>
        <dbReference type="ARBA" id="ARBA00012528"/>
    </source>
</evidence>
<dbReference type="OrthoDB" id="9812260at2"/>
<dbReference type="EC" id="2.7.7.65" evidence="1"/>
<comment type="caution">
    <text evidence="5">The sequence shown here is derived from an EMBL/GenBank/DDBJ whole genome shotgun (WGS) entry which is preliminary data.</text>
</comment>
<dbReference type="Pfam" id="PF00990">
    <property type="entry name" value="GGDEF"/>
    <property type="match status" value="1"/>
</dbReference>
<dbReference type="EMBL" id="QJTI01000006">
    <property type="protein sequence ID" value="PYF03555.1"/>
    <property type="molecule type" value="Genomic_DNA"/>
</dbReference>